<evidence type="ECO:0000313" key="2">
    <source>
        <dbReference type="Proteomes" id="UP000499080"/>
    </source>
</evidence>
<accession>A0A4Y2PTT4</accession>
<keyword evidence="2" id="KW-1185">Reference proteome</keyword>
<evidence type="ECO:0000313" key="1">
    <source>
        <dbReference type="EMBL" id="GBN55298.1"/>
    </source>
</evidence>
<organism evidence="1 2">
    <name type="scientific">Araneus ventricosus</name>
    <name type="common">Orbweaver spider</name>
    <name type="synonym">Epeira ventricosa</name>
    <dbReference type="NCBI Taxonomy" id="182803"/>
    <lineage>
        <taxon>Eukaryota</taxon>
        <taxon>Metazoa</taxon>
        <taxon>Ecdysozoa</taxon>
        <taxon>Arthropoda</taxon>
        <taxon>Chelicerata</taxon>
        <taxon>Arachnida</taxon>
        <taxon>Araneae</taxon>
        <taxon>Araneomorphae</taxon>
        <taxon>Entelegynae</taxon>
        <taxon>Araneoidea</taxon>
        <taxon>Araneidae</taxon>
        <taxon>Araneus</taxon>
    </lineage>
</organism>
<proteinExistence type="predicted"/>
<reference evidence="1 2" key="1">
    <citation type="journal article" date="2019" name="Sci. Rep.">
        <title>Orb-weaving spider Araneus ventricosus genome elucidates the spidroin gene catalogue.</title>
        <authorList>
            <person name="Kono N."/>
            <person name="Nakamura H."/>
            <person name="Ohtoshi R."/>
            <person name="Moran D.A.P."/>
            <person name="Shinohara A."/>
            <person name="Yoshida Y."/>
            <person name="Fujiwara M."/>
            <person name="Mori M."/>
            <person name="Tomita M."/>
            <person name="Arakawa K."/>
        </authorList>
    </citation>
    <scope>NUCLEOTIDE SEQUENCE [LARGE SCALE GENOMIC DNA]</scope>
</reference>
<name>A0A4Y2PTT4_ARAVE</name>
<dbReference type="Proteomes" id="UP000499080">
    <property type="component" value="Unassembled WGS sequence"/>
</dbReference>
<dbReference type="AlphaFoldDB" id="A0A4Y2PTT4"/>
<dbReference type="EMBL" id="BGPR01012257">
    <property type="protein sequence ID" value="GBN55298.1"/>
    <property type="molecule type" value="Genomic_DNA"/>
</dbReference>
<gene>
    <name evidence="1" type="ORF">AVEN_13458_1</name>
</gene>
<protein>
    <submittedName>
        <fullName evidence="1">Uncharacterized protein</fullName>
    </submittedName>
</protein>
<comment type="caution">
    <text evidence="1">The sequence shown here is derived from an EMBL/GenBank/DDBJ whole genome shotgun (WGS) entry which is preliminary data.</text>
</comment>
<sequence>MFKTVVVCRYTTWEGIMKISAPPPSGKSDWGLRWFQCSKPDSTEIRRVCVPCLHVTIIRRGGKRPPACVITHVHRLPIGPRVPRGWRAGVVRSYGG</sequence>